<evidence type="ECO:0000313" key="2">
    <source>
        <dbReference type="EMBL" id="THJ68676.1"/>
    </source>
</evidence>
<accession>A0A4S5EAC1</accession>
<organism evidence="2 3">
    <name type="scientific">Arthrobacter echini</name>
    <dbReference type="NCBI Taxonomy" id="1529066"/>
    <lineage>
        <taxon>Bacteria</taxon>
        <taxon>Bacillati</taxon>
        <taxon>Actinomycetota</taxon>
        <taxon>Actinomycetes</taxon>
        <taxon>Micrococcales</taxon>
        <taxon>Micrococcaceae</taxon>
        <taxon>Arthrobacter</taxon>
    </lineage>
</organism>
<dbReference type="RefSeq" id="WP_136452776.1">
    <property type="nucleotide sequence ID" value="NZ_SSWH01000001.1"/>
</dbReference>
<reference evidence="2 3" key="1">
    <citation type="submission" date="2019-04" db="EMBL/GenBank/DDBJ databases">
        <authorList>
            <person name="Liu Q."/>
            <person name="Xin Y.-H."/>
        </authorList>
    </citation>
    <scope>NUCLEOTIDE SEQUENCE [LARGE SCALE GENOMIC DNA]</scope>
    <source>
        <strain evidence="2 3">AM23</strain>
    </source>
</reference>
<keyword evidence="3" id="KW-1185">Reference proteome</keyword>
<sequence>MSRHRAGGTTRLPRRLRFLAKLLVAVVVLTLVPTVAQAAFSNREAGSTVLGTYNIPTPTGVDASYTCSTSSRRSATVTVRDFTAVARATGYTVTLTAPDRKVQTVELAASKRATTLSVASTTSGKYVLSVRANVGSWTGKDPAVFSFTC</sequence>
<feature type="chain" id="PRO_5020323621" evidence="1">
    <location>
        <begin position="39"/>
        <end position="149"/>
    </location>
</feature>
<dbReference type="AlphaFoldDB" id="A0A4S5EAC1"/>
<dbReference type="OrthoDB" id="4950659at2"/>
<protein>
    <submittedName>
        <fullName evidence="2">Uncharacterized protein</fullName>
    </submittedName>
</protein>
<keyword evidence="1" id="KW-0732">Signal</keyword>
<proteinExistence type="predicted"/>
<evidence type="ECO:0000256" key="1">
    <source>
        <dbReference type="SAM" id="SignalP"/>
    </source>
</evidence>
<name>A0A4S5EAC1_9MICC</name>
<gene>
    <name evidence="2" type="ORF">E8P82_01885</name>
</gene>
<feature type="signal peptide" evidence="1">
    <location>
        <begin position="1"/>
        <end position="38"/>
    </location>
</feature>
<evidence type="ECO:0000313" key="3">
    <source>
        <dbReference type="Proteomes" id="UP000305233"/>
    </source>
</evidence>
<comment type="caution">
    <text evidence="2">The sequence shown here is derived from an EMBL/GenBank/DDBJ whole genome shotgun (WGS) entry which is preliminary data.</text>
</comment>
<dbReference type="Proteomes" id="UP000305233">
    <property type="component" value="Unassembled WGS sequence"/>
</dbReference>
<dbReference type="EMBL" id="SSWH01000001">
    <property type="protein sequence ID" value="THJ68676.1"/>
    <property type="molecule type" value="Genomic_DNA"/>
</dbReference>